<dbReference type="EMBL" id="CADEAL010000193">
    <property type="protein sequence ID" value="CAB1416161.1"/>
    <property type="molecule type" value="Genomic_DNA"/>
</dbReference>
<gene>
    <name evidence="1" type="ORF">PLEPLA_LOCUS3917</name>
</gene>
<evidence type="ECO:0000313" key="1">
    <source>
        <dbReference type="EMBL" id="CAB1416161.1"/>
    </source>
</evidence>
<comment type="caution">
    <text evidence="1">The sequence shown here is derived from an EMBL/GenBank/DDBJ whole genome shotgun (WGS) entry which is preliminary data.</text>
</comment>
<keyword evidence="2" id="KW-1185">Reference proteome</keyword>
<protein>
    <submittedName>
        <fullName evidence="1">Uncharacterized protein</fullName>
    </submittedName>
</protein>
<name>A0A9N7Y824_PLEPL</name>
<dbReference type="AlphaFoldDB" id="A0A9N7Y824"/>
<evidence type="ECO:0000313" key="2">
    <source>
        <dbReference type="Proteomes" id="UP001153269"/>
    </source>
</evidence>
<sequence length="157" mass="17439">MFELSDSSVVGKQAGDTTLEHVGPFGSEAKQFQMWPAALNSHKQTKLLKLRVSLQVSEDTGEADGLGVTLNLRVRCHFLRWLGIFSMSPKILSNFYSCIESILVVKAAERITRTSLPSLKVMCHLPQSPQKSLLHCEGLYHQDALNDAAVEVAEDLW</sequence>
<dbReference type="Proteomes" id="UP001153269">
    <property type="component" value="Unassembled WGS sequence"/>
</dbReference>
<proteinExistence type="predicted"/>
<organism evidence="1 2">
    <name type="scientific">Pleuronectes platessa</name>
    <name type="common">European plaice</name>
    <dbReference type="NCBI Taxonomy" id="8262"/>
    <lineage>
        <taxon>Eukaryota</taxon>
        <taxon>Metazoa</taxon>
        <taxon>Chordata</taxon>
        <taxon>Craniata</taxon>
        <taxon>Vertebrata</taxon>
        <taxon>Euteleostomi</taxon>
        <taxon>Actinopterygii</taxon>
        <taxon>Neopterygii</taxon>
        <taxon>Teleostei</taxon>
        <taxon>Neoteleostei</taxon>
        <taxon>Acanthomorphata</taxon>
        <taxon>Carangaria</taxon>
        <taxon>Pleuronectiformes</taxon>
        <taxon>Pleuronectoidei</taxon>
        <taxon>Pleuronectidae</taxon>
        <taxon>Pleuronectes</taxon>
    </lineage>
</organism>
<reference evidence="1" key="1">
    <citation type="submission" date="2020-03" db="EMBL/GenBank/DDBJ databases">
        <authorList>
            <person name="Weist P."/>
        </authorList>
    </citation>
    <scope>NUCLEOTIDE SEQUENCE</scope>
</reference>
<accession>A0A9N7Y824</accession>